<name>A0AAF3F331_9BILA</name>
<evidence type="ECO:0000313" key="3">
    <source>
        <dbReference type="WBParaSite" id="MBELARI_LOCUS20942"/>
    </source>
</evidence>
<dbReference type="Proteomes" id="UP000887575">
    <property type="component" value="Unassembled WGS sequence"/>
</dbReference>
<proteinExistence type="predicted"/>
<organism evidence="2 3">
    <name type="scientific">Mesorhabditis belari</name>
    <dbReference type="NCBI Taxonomy" id="2138241"/>
    <lineage>
        <taxon>Eukaryota</taxon>
        <taxon>Metazoa</taxon>
        <taxon>Ecdysozoa</taxon>
        <taxon>Nematoda</taxon>
        <taxon>Chromadorea</taxon>
        <taxon>Rhabditida</taxon>
        <taxon>Rhabditina</taxon>
        <taxon>Rhabditomorpha</taxon>
        <taxon>Rhabditoidea</taxon>
        <taxon>Rhabditidae</taxon>
        <taxon>Mesorhabditinae</taxon>
        <taxon>Mesorhabditis</taxon>
    </lineage>
</organism>
<dbReference type="WBParaSite" id="MBELARI_LOCUS20942">
    <property type="protein sequence ID" value="MBELARI_LOCUS20942"/>
    <property type="gene ID" value="MBELARI_LOCUS20942"/>
</dbReference>
<sequence length="177" mass="20403">MQLLFVLVCAFGIIAADDGETMKLRIIEANDDIHFELTGTGDQEFIDFFFMHVTWIIAQHLPLTCYSKPVEQILVQNEEEMAHCLRNKDNFMHGDSWIVFGENPYPAEDLWRGVFGPLKAGQQPQMSVECFGRIHENTLTWHSFSKDQWCVGNRELVDYLADQKVESEYQTPNLPAC</sequence>
<keyword evidence="1" id="KW-0732">Signal</keyword>
<reference evidence="3" key="1">
    <citation type="submission" date="2024-02" db="UniProtKB">
        <authorList>
            <consortium name="WormBaseParasite"/>
        </authorList>
    </citation>
    <scope>IDENTIFICATION</scope>
</reference>
<dbReference type="AlphaFoldDB" id="A0AAF3F331"/>
<evidence type="ECO:0000313" key="2">
    <source>
        <dbReference type="Proteomes" id="UP000887575"/>
    </source>
</evidence>
<feature type="signal peptide" evidence="1">
    <location>
        <begin position="1"/>
        <end position="16"/>
    </location>
</feature>
<evidence type="ECO:0000256" key="1">
    <source>
        <dbReference type="SAM" id="SignalP"/>
    </source>
</evidence>
<accession>A0AAF3F331</accession>
<feature type="chain" id="PRO_5042237494" evidence="1">
    <location>
        <begin position="17"/>
        <end position="177"/>
    </location>
</feature>
<keyword evidence="2" id="KW-1185">Reference proteome</keyword>
<protein>
    <submittedName>
        <fullName evidence="3">Uncharacterized protein</fullName>
    </submittedName>
</protein>